<dbReference type="EMBL" id="MBDN02000103">
    <property type="protein sequence ID" value="RLN80626.1"/>
    <property type="molecule type" value="Genomic_DNA"/>
</dbReference>
<dbReference type="InterPro" id="IPR045117">
    <property type="entry name" value="ATXN2-like"/>
</dbReference>
<dbReference type="PANTHER" id="PTHR12854:SF7">
    <property type="entry name" value="ATAXIN-2 HOMOLOG"/>
    <property type="match status" value="1"/>
</dbReference>
<dbReference type="EMBL" id="MAYM02001794">
    <property type="protein sequence ID" value="RLN10798.1"/>
    <property type="molecule type" value="Genomic_DNA"/>
</dbReference>
<dbReference type="Pfam" id="PF06741">
    <property type="entry name" value="LsmAD"/>
    <property type="match status" value="1"/>
</dbReference>
<keyword evidence="7" id="KW-1185">Reference proteome</keyword>
<feature type="compositionally biased region" description="Gly residues" evidence="1">
    <location>
        <begin position="669"/>
        <end position="687"/>
    </location>
</feature>
<reference evidence="3" key="1">
    <citation type="journal article" date="2015" name="Genom Data">
        <title>Genome sequences of six Phytophthora species associated with forests in New Zealand.</title>
        <authorList>
            <person name="Studholme D.J."/>
            <person name="McDougal R.L."/>
            <person name="Sambles C."/>
            <person name="Hansen E."/>
            <person name="Hardy G."/>
            <person name="Grant M."/>
            <person name="Ganley R.J."/>
            <person name="Williams N.M."/>
        </authorList>
    </citation>
    <scope>NUCLEOTIDE SEQUENCE</scope>
    <source>
        <strain evidence="3">NZFS 2646</strain>
        <strain evidence="4">NZFS 3630</strain>
    </source>
</reference>
<dbReference type="PANTHER" id="PTHR12854">
    <property type="entry name" value="ATAXIN 2-RELATED"/>
    <property type="match status" value="1"/>
</dbReference>
<dbReference type="EMBL" id="JPWU03000196">
    <property type="protein sequence ID" value="KAG2523025.1"/>
    <property type="molecule type" value="Genomic_DNA"/>
</dbReference>
<reference evidence="3" key="3">
    <citation type="submission" date="2020-06" db="EMBL/GenBank/DDBJ databases">
        <authorList>
            <person name="Studholme D.J."/>
        </authorList>
    </citation>
    <scope>NUCLEOTIDE SEQUENCE</scope>
    <source>
        <strain evidence="3">NZFS 2646</strain>
        <strain evidence="4">NZFS 3630</strain>
    </source>
</reference>
<feature type="compositionally biased region" description="Low complexity" evidence="1">
    <location>
        <begin position="505"/>
        <end position="527"/>
    </location>
</feature>
<dbReference type="GO" id="GO:0003729">
    <property type="term" value="F:mRNA binding"/>
    <property type="evidence" value="ECO:0007669"/>
    <property type="project" value="TreeGrafter"/>
</dbReference>
<protein>
    <recommendedName>
        <fullName evidence="2">LsmAD domain-containing protein</fullName>
    </recommendedName>
</protein>
<feature type="compositionally biased region" description="Basic and acidic residues" evidence="1">
    <location>
        <begin position="312"/>
        <end position="329"/>
    </location>
</feature>
<evidence type="ECO:0000313" key="3">
    <source>
        <dbReference type="EMBL" id="KAG2521598.1"/>
    </source>
</evidence>
<evidence type="ECO:0000313" key="7">
    <source>
        <dbReference type="Proteomes" id="UP000285624"/>
    </source>
</evidence>
<feature type="compositionally biased region" description="Low complexity" evidence="1">
    <location>
        <begin position="720"/>
        <end position="743"/>
    </location>
</feature>
<dbReference type="Proteomes" id="UP000785171">
    <property type="component" value="Unassembled WGS sequence"/>
</dbReference>
<dbReference type="AlphaFoldDB" id="A0A3R7J838"/>
<dbReference type="STRING" id="325452.A0A3R7J838"/>
<feature type="region of interest" description="Disordered" evidence="1">
    <location>
        <begin position="282"/>
        <end position="546"/>
    </location>
</feature>
<feature type="region of interest" description="Disordered" evidence="1">
    <location>
        <begin position="223"/>
        <end position="242"/>
    </location>
</feature>
<dbReference type="EMBL" id="JPWV03000193">
    <property type="protein sequence ID" value="KAG2521598.1"/>
    <property type="molecule type" value="Genomic_DNA"/>
</dbReference>
<evidence type="ECO:0000259" key="2">
    <source>
        <dbReference type="SMART" id="SM01272"/>
    </source>
</evidence>
<dbReference type="Proteomes" id="UP000285883">
    <property type="component" value="Unassembled WGS sequence"/>
</dbReference>
<comment type="caution">
    <text evidence="6">The sequence shown here is derived from an EMBL/GenBank/DDBJ whole genome shotgun (WGS) entry which is preliminary data.</text>
</comment>
<evidence type="ECO:0000313" key="8">
    <source>
        <dbReference type="Proteomes" id="UP000285883"/>
    </source>
</evidence>
<dbReference type="GO" id="GO:0034063">
    <property type="term" value="P:stress granule assembly"/>
    <property type="evidence" value="ECO:0007669"/>
    <property type="project" value="TreeGrafter"/>
</dbReference>
<evidence type="ECO:0000313" key="4">
    <source>
        <dbReference type="EMBL" id="KAG2523025.1"/>
    </source>
</evidence>
<dbReference type="Proteomes" id="UP000285624">
    <property type="component" value="Unassembled WGS sequence"/>
</dbReference>
<sequence length="743" mass="77741">MQNTTSKPVAAARKNGGGPKSGNKKKKQPEKTKSNGREAPVASGPRPVAPPPVSGPWGNPKPAAGSAPPPGFAASAIAPPTSGFSDAHQRLLRHRALFAFRFLVGKAVELTLASEERYGGVLDCVDPDDFSVVLKSAKRLSSSSSSTKPFEDGSTVIFKRQLLAHLVADGAVNYTENVFGPSGVAAGAGFRTDTEISGRQGEHLYGRELEVASSWLDPALDTGALEDAPNGRRHSKNQGKAGWNQFEANEKLFGVVSSYDENIYTTKLDKTKISTEQSRAAEKLAQEIERQSASGNFHLQEERGQTMRGNKHANDLDEEARYSSVDRRGTNTSSGGNAYVPPALRNPQHQPSGGKAQGKGPKAPPAASTATAPPPAPTPVVAAKAAPTPTDPVATPAPPKPLSFSEAVTGRSVTATTATSKASASAPKPQPEQKKAAASTQKAPVPAQVNGKDEKPAAAAPQSTSKAKVNSPTKKEAKSGKERKADTKTERTVEGKTENKMENKSSSQSTTTTTTTTTTTSTTTSPTKSNDETKAAASAKKALNPNAKEFKLSASATAFTPTFSTPPAAKGNVSSPYRGGSPGHVPYPHLGMGYPQPTQEEWMYDGNMEDGSEMGMPPYIQGGYGMPMMYPPMIPQQNMPMMRGQRGYGGYQQQGYNPRGGYYSPNGGYPGGGMPYPGGAGMPGGVGPQPPLPREPTPSGDESPSNPPVDGPPIPPMPEAAPEVESAPLSSKQQQSSSTSKSK</sequence>
<dbReference type="InterPro" id="IPR025852">
    <property type="entry name" value="SM_dom_ATX"/>
</dbReference>
<accession>A0A3R7J838</accession>
<dbReference type="Proteomes" id="UP000792063">
    <property type="component" value="Unassembled WGS sequence"/>
</dbReference>
<feature type="compositionally biased region" description="Low complexity" evidence="1">
    <location>
        <begin position="60"/>
        <end position="77"/>
    </location>
</feature>
<feature type="compositionally biased region" description="Low complexity" evidence="1">
    <location>
        <begin position="379"/>
        <end position="394"/>
    </location>
</feature>
<proteinExistence type="predicted"/>
<evidence type="ECO:0000313" key="5">
    <source>
        <dbReference type="EMBL" id="RLN10798.1"/>
    </source>
</evidence>
<gene>
    <name evidence="5" type="ORF">BBI17_004536</name>
    <name evidence="6" type="ORF">BBO99_00004361</name>
    <name evidence="3" type="ORF">JM16_004210</name>
    <name evidence="4" type="ORF">JM18_003597</name>
</gene>
<evidence type="ECO:0000313" key="6">
    <source>
        <dbReference type="EMBL" id="RLN80626.1"/>
    </source>
</evidence>
<organism evidence="6 7">
    <name type="scientific">Phytophthora kernoviae</name>
    <dbReference type="NCBI Taxonomy" id="325452"/>
    <lineage>
        <taxon>Eukaryota</taxon>
        <taxon>Sar</taxon>
        <taxon>Stramenopiles</taxon>
        <taxon>Oomycota</taxon>
        <taxon>Peronosporomycetes</taxon>
        <taxon>Peronosporales</taxon>
        <taxon>Peronosporaceae</taxon>
        <taxon>Phytophthora</taxon>
    </lineage>
</organism>
<feature type="region of interest" description="Disordered" evidence="1">
    <location>
        <begin position="669"/>
        <end position="743"/>
    </location>
</feature>
<dbReference type="InterPro" id="IPR009604">
    <property type="entry name" value="LsmAD_domain"/>
</dbReference>
<feature type="compositionally biased region" description="Pro residues" evidence="1">
    <location>
        <begin position="705"/>
        <end position="719"/>
    </location>
</feature>
<feature type="region of interest" description="Disordered" evidence="1">
    <location>
        <begin position="1"/>
        <end position="77"/>
    </location>
</feature>
<feature type="compositionally biased region" description="Polar residues" evidence="1">
    <location>
        <begin position="461"/>
        <end position="472"/>
    </location>
</feature>
<dbReference type="Pfam" id="PF14438">
    <property type="entry name" value="SM-ATX"/>
    <property type="match status" value="1"/>
</dbReference>
<dbReference type="SMART" id="SM01272">
    <property type="entry name" value="LsmAD"/>
    <property type="match status" value="1"/>
</dbReference>
<dbReference type="GO" id="GO:0010494">
    <property type="term" value="C:cytoplasmic stress granule"/>
    <property type="evidence" value="ECO:0007669"/>
    <property type="project" value="TreeGrafter"/>
</dbReference>
<feature type="compositionally biased region" description="Low complexity" evidence="1">
    <location>
        <begin position="412"/>
        <end position="426"/>
    </location>
</feature>
<feature type="domain" description="LsmAD" evidence="2">
    <location>
        <begin position="253"/>
        <end position="328"/>
    </location>
</feature>
<name>A0A3R7J838_9STRA</name>
<evidence type="ECO:0000256" key="1">
    <source>
        <dbReference type="SAM" id="MobiDB-lite"/>
    </source>
</evidence>
<feature type="compositionally biased region" description="Basic and acidic residues" evidence="1">
    <location>
        <begin position="473"/>
        <end position="503"/>
    </location>
</feature>
<reference evidence="7 8" key="2">
    <citation type="submission" date="2018-07" db="EMBL/GenBank/DDBJ databases">
        <title>Genome sequencing of oomycete isolates from Chile give support for New Zealand origin for Phytophthora kernoviae and make available the first Nothophytophthora sp. genome.</title>
        <authorList>
            <person name="Studholme D.J."/>
            <person name="Sanfuentes E."/>
            <person name="Panda P."/>
            <person name="Hill R."/>
            <person name="Sambles C."/>
            <person name="Grant M."/>
            <person name="Williams N.M."/>
            <person name="Mcdougal R.L."/>
        </authorList>
    </citation>
    <scope>NUCLEOTIDE SEQUENCE [LARGE SCALE GENOMIC DNA]</scope>
    <source>
        <strain evidence="5">Chile2</strain>
        <strain evidence="6">Chile4</strain>
    </source>
</reference>